<dbReference type="SUPFAM" id="SSF47413">
    <property type="entry name" value="lambda repressor-like DNA-binding domains"/>
    <property type="match status" value="1"/>
</dbReference>
<name>X1IB83_9ZZZZ</name>
<dbReference type="InterPro" id="IPR001387">
    <property type="entry name" value="Cro/C1-type_HTH"/>
</dbReference>
<protein>
    <recommendedName>
        <fullName evidence="2">HTH cro/C1-type domain-containing protein</fullName>
    </recommendedName>
</protein>
<dbReference type="AlphaFoldDB" id="X1IB83"/>
<keyword evidence="1" id="KW-0238">DNA-binding</keyword>
<dbReference type="GO" id="GO:0003677">
    <property type="term" value="F:DNA binding"/>
    <property type="evidence" value="ECO:0007669"/>
    <property type="project" value="UniProtKB-KW"/>
</dbReference>
<dbReference type="Pfam" id="PF01381">
    <property type="entry name" value="HTH_3"/>
    <property type="match status" value="1"/>
</dbReference>
<reference evidence="3" key="1">
    <citation type="journal article" date="2014" name="Front. Microbiol.">
        <title>High frequency of phylogenetically diverse reductive dehalogenase-homologous genes in deep subseafloor sedimentary metagenomes.</title>
        <authorList>
            <person name="Kawai M."/>
            <person name="Futagami T."/>
            <person name="Toyoda A."/>
            <person name="Takaki Y."/>
            <person name="Nishi S."/>
            <person name="Hori S."/>
            <person name="Arai W."/>
            <person name="Tsubouchi T."/>
            <person name="Morono Y."/>
            <person name="Uchiyama I."/>
            <person name="Ito T."/>
            <person name="Fujiyama A."/>
            <person name="Inagaki F."/>
            <person name="Takami H."/>
        </authorList>
    </citation>
    <scope>NUCLEOTIDE SEQUENCE</scope>
    <source>
        <strain evidence="3">Expedition CK06-06</strain>
    </source>
</reference>
<comment type="caution">
    <text evidence="3">The sequence shown here is derived from an EMBL/GenBank/DDBJ whole genome shotgun (WGS) entry which is preliminary data.</text>
</comment>
<proteinExistence type="predicted"/>
<evidence type="ECO:0000313" key="3">
    <source>
        <dbReference type="EMBL" id="GAH54843.1"/>
    </source>
</evidence>
<dbReference type="Gene3D" id="1.10.260.40">
    <property type="entry name" value="lambda repressor-like DNA-binding domains"/>
    <property type="match status" value="1"/>
</dbReference>
<dbReference type="CDD" id="cd00093">
    <property type="entry name" value="HTH_XRE"/>
    <property type="match status" value="1"/>
</dbReference>
<evidence type="ECO:0000259" key="2">
    <source>
        <dbReference type="PROSITE" id="PS50943"/>
    </source>
</evidence>
<dbReference type="EMBL" id="BARU01019620">
    <property type="protein sequence ID" value="GAH54843.1"/>
    <property type="molecule type" value="Genomic_DNA"/>
</dbReference>
<sequence length="171" mass="20269">MKTNWLWDSRLGESKVRKILKDAENPRFYIYAEKLFSRVSSPKIAFSIIDKVTFCKKWPTIKKRMRKDSWLTDRVLFWQTIFERTYEELKGRGIKLREPQEVKIPQERIKLAQQIRDIRMGLGYTQEDIAKKLGTGQQYVSKIENGHENFSIDTLARIADVFKKGLVIKLK</sequence>
<feature type="domain" description="HTH cro/C1-type" evidence="2">
    <location>
        <begin position="115"/>
        <end position="170"/>
    </location>
</feature>
<dbReference type="PANTHER" id="PTHR46558">
    <property type="entry name" value="TRACRIPTIONAL REGULATORY PROTEIN-RELATED-RELATED"/>
    <property type="match status" value="1"/>
</dbReference>
<accession>X1IB83</accession>
<dbReference type="InterPro" id="IPR010982">
    <property type="entry name" value="Lambda_DNA-bd_dom_sf"/>
</dbReference>
<dbReference type="PANTHER" id="PTHR46558:SF4">
    <property type="entry name" value="DNA-BIDING PHAGE PROTEIN"/>
    <property type="match status" value="1"/>
</dbReference>
<gene>
    <name evidence="3" type="ORF">S03H2_32292</name>
</gene>
<dbReference type="PROSITE" id="PS50943">
    <property type="entry name" value="HTH_CROC1"/>
    <property type="match status" value="1"/>
</dbReference>
<evidence type="ECO:0000256" key="1">
    <source>
        <dbReference type="ARBA" id="ARBA00023125"/>
    </source>
</evidence>
<organism evidence="3">
    <name type="scientific">marine sediment metagenome</name>
    <dbReference type="NCBI Taxonomy" id="412755"/>
    <lineage>
        <taxon>unclassified sequences</taxon>
        <taxon>metagenomes</taxon>
        <taxon>ecological metagenomes</taxon>
    </lineage>
</organism>
<dbReference type="SMART" id="SM00530">
    <property type="entry name" value="HTH_XRE"/>
    <property type="match status" value="1"/>
</dbReference>